<evidence type="ECO:0000256" key="6">
    <source>
        <dbReference type="ARBA" id="ARBA00023004"/>
    </source>
</evidence>
<evidence type="ECO:0000256" key="2">
    <source>
        <dbReference type="ARBA" id="ARBA00007825"/>
    </source>
</evidence>
<accession>A0A8J2Z004</accession>
<dbReference type="GO" id="GO:0009712">
    <property type="term" value="P:catechol-containing compound metabolic process"/>
    <property type="evidence" value="ECO:0007669"/>
    <property type="project" value="InterPro"/>
</dbReference>
<comment type="caution">
    <text evidence="9">The sequence shown here is derived from an EMBL/GenBank/DDBJ whole genome shotgun (WGS) entry which is preliminary data.</text>
</comment>
<dbReference type="InterPro" id="IPR050770">
    <property type="entry name" value="Intradiol_RC_Dioxygenase"/>
</dbReference>
<feature type="domain" description="Intradiol ring-cleavage dioxygenases" evidence="7">
    <location>
        <begin position="121"/>
        <end position="283"/>
    </location>
</feature>
<dbReference type="InterPro" id="IPR015889">
    <property type="entry name" value="Intradiol_dOase_core"/>
</dbReference>
<keyword evidence="5" id="KW-0560">Oxidoreductase</keyword>
<dbReference type="InterPro" id="IPR007535">
    <property type="entry name" value="Catechol_dOase_N"/>
</dbReference>
<dbReference type="PANTHER" id="PTHR33711:SF7">
    <property type="entry name" value="INTRADIOL RING-CLEAVAGE DIOXYGENASES DOMAIN-CONTAINING PROTEIN-RELATED"/>
    <property type="match status" value="1"/>
</dbReference>
<keyword evidence="3" id="KW-0479">Metal-binding</keyword>
<evidence type="ECO:0000256" key="4">
    <source>
        <dbReference type="ARBA" id="ARBA00022964"/>
    </source>
</evidence>
<evidence type="ECO:0000259" key="7">
    <source>
        <dbReference type="Pfam" id="PF00775"/>
    </source>
</evidence>
<comment type="similarity">
    <text evidence="2">Belongs to the intradiol ring-cleavage dioxygenase family.</text>
</comment>
<evidence type="ECO:0000256" key="3">
    <source>
        <dbReference type="ARBA" id="ARBA00022723"/>
    </source>
</evidence>
<reference evidence="9" key="2">
    <citation type="submission" date="2020-09" db="EMBL/GenBank/DDBJ databases">
        <authorList>
            <person name="Sun Q."/>
            <person name="Zhou Y."/>
        </authorList>
    </citation>
    <scope>NUCLEOTIDE SEQUENCE</scope>
    <source>
        <strain evidence="9">CGMCC 1.15725</strain>
    </source>
</reference>
<protein>
    <submittedName>
        <fullName evidence="9">Catechol 1,2-dioxygenase</fullName>
    </submittedName>
</protein>
<organism evidence="9 10">
    <name type="scientific">Aliidongia dinghuensis</name>
    <dbReference type="NCBI Taxonomy" id="1867774"/>
    <lineage>
        <taxon>Bacteria</taxon>
        <taxon>Pseudomonadati</taxon>
        <taxon>Pseudomonadota</taxon>
        <taxon>Alphaproteobacteria</taxon>
        <taxon>Rhodospirillales</taxon>
        <taxon>Dongiaceae</taxon>
        <taxon>Aliidongia</taxon>
    </lineage>
</organism>
<evidence type="ECO:0000256" key="5">
    <source>
        <dbReference type="ARBA" id="ARBA00023002"/>
    </source>
</evidence>
<evidence type="ECO:0000259" key="8">
    <source>
        <dbReference type="Pfam" id="PF04444"/>
    </source>
</evidence>
<dbReference type="GO" id="GO:0008199">
    <property type="term" value="F:ferric iron binding"/>
    <property type="evidence" value="ECO:0007669"/>
    <property type="project" value="InterPro"/>
</dbReference>
<evidence type="ECO:0000313" key="9">
    <source>
        <dbReference type="EMBL" id="GGF48580.1"/>
    </source>
</evidence>
<keyword evidence="4" id="KW-0223">Dioxygenase</keyword>
<keyword evidence="6" id="KW-0408">Iron</keyword>
<dbReference type="Proteomes" id="UP000646365">
    <property type="component" value="Unassembled WGS sequence"/>
</dbReference>
<proteinExistence type="inferred from homology"/>
<dbReference type="PANTHER" id="PTHR33711">
    <property type="entry name" value="DIOXYGENASE, PUTATIVE (AFU_ORTHOLOGUE AFUA_2G02910)-RELATED"/>
    <property type="match status" value="1"/>
</dbReference>
<dbReference type="Pfam" id="PF04444">
    <property type="entry name" value="Dioxygenase_N"/>
    <property type="match status" value="1"/>
</dbReference>
<dbReference type="Gene3D" id="2.60.130.10">
    <property type="entry name" value="Aromatic compound dioxygenase"/>
    <property type="match status" value="1"/>
</dbReference>
<gene>
    <name evidence="9" type="ORF">GCM10011611_63730</name>
</gene>
<dbReference type="RefSeq" id="WP_189052253.1">
    <property type="nucleotide sequence ID" value="NZ_BMJQ01000028.1"/>
</dbReference>
<reference evidence="9" key="1">
    <citation type="journal article" date="2014" name="Int. J. Syst. Evol. Microbiol.">
        <title>Complete genome sequence of Corynebacterium casei LMG S-19264T (=DSM 44701T), isolated from a smear-ripened cheese.</title>
        <authorList>
            <consortium name="US DOE Joint Genome Institute (JGI-PGF)"/>
            <person name="Walter F."/>
            <person name="Albersmeier A."/>
            <person name="Kalinowski J."/>
            <person name="Ruckert C."/>
        </authorList>
    </citation>
    <scope>NUCLEOTIDE SEQUENCE</scope>
    <source>
        <strain evidence="9">CGMCC 1.15725</strain>
    </source>
</reference>
<name>A0A8J2Z004_9PROT</name>
<sequence length="296" mass="32604">MIIEGEEMVTAAVLAAMDSTPDPRLRDVMASLVRHLHAFVRDIRPSEAEFERAIEFLNRIGRATHDLHNEGILIADVLGVSTLVGLLNNPTWGGETEAALLGPFWRAAAPDCALGDDIARSATPGPALFARGRVLDGTGRPIAGALVDVWQASPVGLYENQDPDQADMNLRGRFLTDAEGRWHFRSVKPAGYPVPVNGPVGDLLRAQHRPHYRPAHVHFMVSAEGYETLVTQVFLADCEHLRRDVTFSVIPSLIGDFVRHEDPAEAPGPVDGPWYSLDYDFTLRPGERRFPTPPIR</sequence>
<comment type="cofactor">
    <cofactor evidence="1">
        <name>Fe(3+)</name>
        <dbReference type="ChEBI" id="CHEBI:29034"/>
    </cofactor>
</comment>
<dbReference type="InterPro" id="IPR000627">
    <property type="entry name" value="Intradiol_dOase_C"/>
</dbReference>
<keyword evidence="10" id="KW-1185">Reference proteome</keyword>
<dbReference type="GO" id="GO:0018576">
    <property type="term" value="F:catechol 1,2-dioxygenase activity"/>
    <property type="evidence" value="ECO:0007669"/>
    <property type="project" value="InterPro"/>
</dbReference>
<dbReference type="AlphaFoldDB" id="A0A8J2Z004"/>
<evidence type="ECO:0000313" key="10">
    <source>
        <dbReference type="Proteomes" id="UP000646365"/>
    </source>
</evidence>
<dbReference type="EMBL" id="BMJQ01000028">
    <property type="protein sequence ID" value="GGF48580.1"/>
    <property type="molecule type" value="Genomic_DNA"/>
</dbReference>
<feature type="domain" description="Catechol dioxygenase N-terminal" evidence="8">
    <location>
        <begin position="22"/>
        <end position="91"/>
    </location>
</feature>
<dbReference type="SUPFAM" id="SSF49482">
    <property type="entry name" value="Aromatic compound dioxygenase"/>
    <property type="match status" value="1"/>
</dbReference>
<dbReference type="Pfam" id="PF00775">
    <property type="entry name" value="Dioxygenase_C"/>
    <property type="match status" value="1"/>
</dbReference>
<evidence type="ECO:0000256" key="1">
    <source>
        <dbReference type="ARBA" id="ARBA00001965"/>
    </source>
</evidence>